<dbReference type="PROSITE" id="PS51257">
    <property type="entry name" value="PROKAR_LIPOPROTEIN"/>
    <property type="match status" value="1"/>
</dbReference>
<feature type="region of interest" description="Disordered" evidence="9">
    <location>
        <begin position="277"/>
        <end position="297"/>
    </location>
</feature>
<dbReference type="PANTHER" id="PTHR43690:SF34">
    <property type="entry name" value="ZINC PROTEASE PQQL-LIKE"/>
    <property type="match status" value="1"/>
</dbReference>
<dbReference type="Gene3D" id="3.30.830.10">
    <property type="entry name" value="Metalloenzyme, LuxS/M16 peptidase-like"/>
    <property type="match status" value="4"/>
</dbReference>
<dbReference type="Pfam" id="PF05193">
    <property type="entry name" value="Peptidase_M16_C"/>
    <property type="match status" value="2"/>
</dbReference>
<evidence type="ECO:0000259" key="12">
    <source>
        <dbReference type="Pfam" id="PF05193"/>
    </source>
</evidence>
<evidence type="ECO:0000256" key="8">
    <source>
        <dbReference type="RuleBase" id="RU004447"/>
    </source>
</evidence>
<feature type="signal peptide" evidence="10">
    <location>
        <begin position="1"/>
        <end position="20"/>
    </location>
</feature>
<organism evidence="13 14">
    <name type="scientific">Longimicrobium terrae</name>
    <dbReference type="NCBI Taxonomy" id="1639882"/>
    <lineage>
        <taxon>Bacteria</taxon>
        <taxon>Pseudomonadati</taxon>
        <taxon>Gemmatimonadota</taxon>
        <taxon>Longimicrobiia</taxon>
        <taxon>Longimicrobiales</taxon>
        <taxon>Longimicrobiaceae</taxon>
        <taxon>Longimicrobium</taxon>
    </lineage>
</organism>
<name>A0A841H2I5_9BACT</name>
<protein>
    <submittedName>
        <fullName evidence="13">Zinc protease</fullName>
        <ecNumber evidence="13">3.4.24.-</ecNumber>
    </submittedName>
</protein>
<dbReference type="InterPro" id="IPR011249">
    <property type="entry name" value="Metalloenz_LuxS/M16"/>
</dbReference>
<dbReference type="Pfam" id="PF00675">
    <property type="entry name" value="Peptidase_M16"/>
    <property type="match status" value="1"/>
</dbReference>
<proteinExistence type="inferred from homology"/>
<keyword evidence="6" id="KW-0862">Zinc</keyword>
<comment type="similarity">
    <text evidence="2 8">Belongs to the peptidase M16 family.</text>
</comment>
<gene>
    <name evidence="13" type="ORF">HNQ61_003844</name>
</gene>
<evidence type="ECO:0000313" key="13">
    <source>
        <dbReference type="EMBL" id="MBB6072182.1"/>
    </source>
</evidence>
<dbReference type="GO" id="GO:0046872">
    <property type="term" value="F:metal ion binding"/>
    <property type="evidence" value="ECO:0007669"/>
    <property type="project" value="UniProtKB-KW"/>
</dbReference>
<evidence type="ECO:0000256" key="7">
    <source>
        <dbReference type="ARBA" id="ARBA00023049"/>
    </source>
</evidence>
<dbReference type="GO" id="GO:0006508">
    <property type="term" value="P:proteolysis"/>
    <property type="evidence" value="ECO:0007669"/>
    <property type="project" value="UniProtKB-KW"/>
</dbReference>
<keyword evidence="4" id="KW-0479">Metal-binding</keyword>
<comment type="caution">
    <text evidence="13">The sequence shown here is derived from an EMBL/GenBank/DDBJ whole genome shotgun (WGS) entry which is preliminary data.</text>
</comment>
<keyword evidence="5 13" id="KW-0378">Hydrolase</keyword>
<dbReference type="PROSITE" id="PS00143">
    <property type="entry name" value="INSULINASE"/>
    <property type="match status" value="1"/>
</dbReference>
<dbReference type="InterPro" id="IPR007863">
    <property type="entry name" value="Peptidase_M16_C"/>
</dbReference>
<feature type="chain" id="PRO_5032761287" evidence="10">
    <location>
        <begin position="21"/>
        <end position="977"/>
    </location>
</feature>
<evidence type="ECO:0000256" key="3">
    <source>
        <dbReference type="ARBA" id="ARBA00022670"/>
    </source>
</evidence>
<comment type="cofactor">
    <cofactor evidence="1">
        <name>Zn(2+)</name>
        <dbReference type="ChEBI" id="CHEBI:29105"/>
    </cofactor>
</comment>
<dbReference type="SUPFAM" id="SSF63411">
    <property type="entry name" value="LuxS/MPP-like metallohydrolase"/>
    <property type="match status" value="4"/>
</dbReference>
<evidence type="ECO:0000313" key="14">
    <source>
        <dbReference type="Proteomes" id="UP000582837"/>
    </source>
</evidence>
<dbReference type="EMBL" id="JACHIA010000013">
    <property type="protein sequence ID" value="MBB6072182.1"/>
    <property type="molecule type" value="Genomic_DNA"/>
</dbReference>
<dbReference type="Proteomes" id="UP000582837">
    <property type="component" value="Unassembled WGS sequence"/>
</dbReference>
<keyword evidence="14" id="KW-1185">Reference proteome</keyword>
<dbReference type="EC" id="3.4.24.-" evidence="13"/>
<dbReference type="InterPro" id="IPR001431">
    <property type="entry name" value="Pept_M16_Zn_BS"/>
</dbReference>
<evidence type="ECO:0000259" key="11">
    <source>
        <dbReference type="Pfam" id="PF00675"/>
    </source>
</evidence>
<keyword evidence="7" id="KW-0482">Metalloprotease</keyword>
<dbReference type="AlphaFoldDB" id="A0A841H2I5"/>
<sequence length="977" mass="106618">MITRIHHLSIAAVLLLGACARPSTQIPASTSGGGESVADTVVQPDSTEQALRPQLTGDTAVITDTLPNGLVYYVRRNAEPRARAELRLVVNAGSVLEEQDQRGLAHFLEHMAFNGTRRFAKHEIVDYLERAGMRFGPDINAYTSFDETVYMLQLPTDSAALVGTGMRILRDWATGISLDSAEIDAERGVVLEEWRRRLGAGSRISDRQYPFLYAGSRYADRLPIGDPELLRTFKPEALRRFYHDWYRPELMAVVAVGDFDARAVEAMIREEFGAIPRSAGTPERTPSTIPERDSTRTQVTVDPELPSTAVSINWYRPAPRDTSLAAYRRAVAESMFAGIIGERMNDISLQPGAPFLNVSSYLGGSLRPIATFSLNASVAQGGAERGLAAMLTELRRAARYGFTADELGRERTQSLRSWEQIYAERAKTTSGQFTGQYVGHFLQGGALRSLDDEYNINRALISRITPAEVQAAAQRFVDARDRVVLVTAPGGEGAPRPTEQRLAAVMDSVASAEVSPFVETSSDAPLLARMPEPGRVVAEDSVPEAGITRWTLSNGAHVVLKPTDFSDDQILFAALSPGGTSLLPDSLFRAGQAATTAVQLAGVGQLSVTELQRRLTGKVAGVGSFVGEREEGMSGLAAPRDVETLFQLVHLYFTQPRRDTVAWQAYLQRGREALRNRTVTPQSAFGDSLRAILAQNDVRSRPYSMATFDSLDLDRSLAIYRQRFADAGGFTFYFVGNLRPDSLRPLVERYLASLPGTGTPESARDRGVRPPAGIVRRTIRRGLEPSARTAIVFTGPAPFSRENRAAAASLADALEIRLREKLRESLGGTYSVSVGASLSRDPVPLATVSIEFGSAPERVDELTRVVFAEIDTVRAGGVPADVVDKVREAQRREKEVSVRENSFWLYTLMEYDRLGWDVRGIDDAPLSGSLTTAQVRDAARLFLDPRRFVQVSLVPEAVRPAAPTPAAPATPTAPAGN</sequence>
<feature type="domain" description="Peptidase M16 C-terminal" evidence="12">
    <location>
        <begin position="233"/>
        <end position="413"/>
    </location>
</feature>
<dbReference type="InterPro" id="IPR011765">
    <property type="entry name" value="Pept_M16_N"/>
</dbReference>
<evidence type="ECO:0000256" key="5">
    <source>
        <dbReference type="ARBA" id="ARBA00022801"/>
    </source>
</evidence>
<dbReference type="InterPro" id="IPR050626">
    <property type="entry name" value="Peptidase_M16"/>
</dbReference>
<evidence type="ECO:0000256" key="2">
    <source>
        <dbReference type="ARBA" id="ARBA00007261"/>
    </source>
</evidence>
<evidence type="ECO:0000256" key="1">
    <source>
        <dbReference type="ARBA" id="ARBA00001947"/>
    </source>
</evidence>
<reference evidence="13 14" key="1">
    <citation type="submission" date="2020-08" db="EMBL/GenBank/DDBJ databases">
        <title>Genomic Encyclopedia of Type Strains, Phase IV (KMG-IV): sequencing the most valuable type-strain genomes for metagenomic binning, comparative biology and taxonomic classification.</title>
        <authorList>
            <person name="Goeker M."/>
        </authorList>
    </citation>
    <scope>NUCLEOTIDE SEQUENCE [LARGE SCALE GENOMIC DNA]</scope>
    <source>
        <strain evidence="13 14">DSM 29007</strain>
    </source>
</reference>
<evidence type="ECO:0000256" key="4">
    <source>
        <dbReference type="ARBA" id="ARBA00022723"/>
    </source>
</evidence>
<evidence type="ECO:0000256" key="6">
    <source>
        <dbReference type="ARBA" id="ARBA00022833"/>
    </source>
</evidence>
<evidence type="ECO:0000256" key="10">
    <source>
        <dbReference type="SAM" id="SignalP"/>
    </source>
</evidence>
<feature type="domain" description="Peptidase M16 N-terminal" evidence="11">
    <location>
        <begin position="76"/>
        <end position="194"/>
    </location>
</feature>
<accession>A0A841H2I5</accession>
<dbReference type="RefSeq" id="WP_170032204.1">
    <property type="nucleotide sequence ID" value="NZ_JABDTL010000001.1"/>
</dbReference>
<evidence type="ECO:0000256" key="9">
    <source>
        <dbReference type="SAM" id="MobiDB-lite"/>
    </source>
</evidence>
<dbReference type="GO" id="GO:0004222">
    <property type="term" value="F:metalloendopeptidase activity"/>
    <property type="evidence" value="ECO:0007669"/>
    <property type="project" value="InterPro"/>
</dbReference>
<keyword evidence="10" id="KW-0732">Signal</keyword>
<keyword evidence="3 13" id="KW-0645">Protease</keyword>
<feature type="domain" description="Peptidase M16 C-terminal" evidence="12">
    <location>
        <begin position="717"/>
        <end position="889"/>
    </location>
</feature>
<dbReference type="PANTHER" id="PTHR43690">
    <property type="entry name" value="NARDILYSIN"/>
    <property type="match status" value="1"/>
</dbReference>